<protein>
    <submittedName>
        <fullName evidence="2">Uncharacterized protein</fullName>
    </submittedName>
</protein>
<dbReference type="RefSeq" id="WP_118376307.1">
    <property type="nucleotide sequence ID" value="NZ_CP025199.1"/>
</dbReference>
<dbReference type="Proteomes" id="UP000285613">
    <property type="component" value="Unassembled WGS sequence"/>
</dbReference>
<accession>A0AAQ0RVP1</accession>
<sequence length="150" mass="17619">MTVVQKGMKRRVPLVVLAMICGFLASLVDSIRQHDQLVLAPRMLWYTRVIAILFFLFVLLLERVLSWLNREPETYRNVSRKLWEIFSFKTSKKQFALIAVVLVLCWLPYLIVTYPGVIWYDTEQQLLQWNGQPNTNGYDCAAHAWNARGW</sequence>
<keyword evidence="1" id="KW-0472">Membrane</keyword>
<proteinExistence type="predicted"/>
<evidence type="ECO:0000256" key="1">
    <source>
        <dbReference type="SAM" id="Phobius"/>
    </source>
</evidence>
<organism evidence="2 3">
    <name type="scientific">Bifidobacterium pseudocatenulatum</name>
    <dbReference type="NCBI Taxonomy" id="28026"/>
    <lineage>
        <taxon>Bacteria</taxon>
        <taxon>Bacillati</taxon>
        <taxon>Actinomycetota</taxon>
        <taxon>Actinomycetes</taxon>
        <taxon>Bifidobacteriales</taxon>
        <taxon>Bifidobacteriaceae</taxon>
        <taxon>Bifidobacterium</taxon>
    </lineage>
</organism>
<feature type="transmembrane region" description="Helical" evidence="1">
    <location>
        <begin position="43"/>
        <end position="61"/>
    </location>
</feature>
<reference evidence="2 3" key="1">
    <citation type="submission" date="2018-08" db="EMBL/GenBank/DDBJ databases">
        <title>A genome reference for cultivated species of the human gut microbiota.</title>
        <authorList>
            <person name="Zou Y."/>
            <person name="Xue W."/>
            <person name="Luo G."/>
        </authorList>
    </citation>
    <scope>NUCLEOTIDE SEQUENCE [LARGE SCALE GENOMIC DNA]</scope>
    <source>
        <strain evidence="2 3">AF36-12AT</strain>
    </source>
</reference>
<evidence type="ECO:0000313" key="3">
    <source>
        <dbReference type="Proteomes" id="UP000285613"/>
    </source>
</evidence>
<comment type="caution">
    <text evidence="2">The sequence shown here is derived from an EMBL/GenBank/DDBJ whole genome shotgun (WGS) entry which is preliminary data.</text>
</comment>
<name>A0AAQ0RVP1_BIFPS</name>
<evidence type="ECO:0000313" key="2">
    <source>
        <dbReference type="EMBL" id="RHL96235.1"/>
    </source>
</evidence>
<feature type="transmembrane region" description="Helical" evidence="1">
    <location>
        <begin position="95"/>
        <end position="120"/>
    </location>
</feature>
<keyword evidence="1" id="KW-1133">Transmembrane helix</keyword>
<dbReference type="AlphaFoldDB" id="A0AAQ0RVP1"/>
<keyword evidence="1" id="KW-0812">Transmembrane</keyword>
<dbReference type="EMBL" id="QRPH01000003">
    <property type="protein sequence ID" value="RHL96235.1"/>
    <property type="molecule type" value="Genomic_DNA"/>
</dbReference>
<feature type="transmembrane region" description="Helical" evidence="1">
    <location>
        <begin position="12"/>
        <end position="31"/>
    </location>
</feature>
<gene>
    <name evidence="2" type="ORF">DWZ91_04820</name>
</gene>